<name>A0A0D2N0R4_9CHLO</name>
<dbReference type="STRING" id="145388.A0A0D2N0R4"/>
<protein>
    <submittedName>
        <fullName evidence="3">Uncharacterized protein</fullName>
    </submittedName>
</protein>
<dbReference type="InterPro" id="IPR032675">
    <property type="entry name" value="LRR_dom_sf"/>
</dbReference>
<dbReference type="GO" id="GO:0005930">
    <property type="term" value="C:axoneme"/>
    <property type="evidence" value="ECO:0007669"/>
    <property type="project" value="UniProtKB-SubCell"/>
</dbReference>
<evidence type="ECO:0000313" key="4">
    <source>
        <dbReference type="Proteomes" id="UP000054498"/>
    </source>
</evidence>
<evidence type="ECO:0000313" key="3">
    <source>
        <dbReference type="EMBL" id="KIY99910.1"/>
    </source>
</evidence>
<keyword evidence="4" id="KW-1185">Reference proteome</keyword>
<dbReference type="GeneID" id="25740925"/>
<reference evidence="3 4" key="1">
    <citation type="journal article" date="2013" name="BMC Genomics">
        <title>Reconstruction of the lipid metabolism for the microalga Monoraphidium neglectum from its genome sequence reveals characteristics suitable for biofuel production.</title>
        <authorList>
            <person name="Bogen C."/>
            <person name="Al-Dilaimi A."/>
            <person name="Albersmeier A."/>
            <person name="Wichmann J."/>
            <person name="Grundmann M."/>
            <person name="Rupp O."/>
            <person name="Lauersen K.J."/>
            <person name="Blifernez-Klassen O."/>
            <person name="Kalinowski J."/>
            <person name="Goesmann A."/>
            <person name="Mussgnug J.H."/>
            <person name="Kruse O."/>
        </authorList>
    </citation>
    <scope>NUCLEOTIDE SEQUENCE [LARGE SCALE GENOMIC DNA]</scope>
    <source>
        <strain evidence="3 4">SAG 48.87</strain>
    </source>
</reference>
<dbReference type="AlphaFoldDB" id="A0A0D2N0R4"/>
<dbReference type="Gene3D" id="3.80.10.10">
    <property type="entry name" value="Ribonuclease Inhibitor"/>
    <property type="match status" value="2"/>
</dbReference>
<evidence type="ECO:0000256" key="1">
    <source>
        <dbReference type="ARBA" id="ARBA00004430"/>
    </source>
</evidence>
<dbReference type="KEGG" id="mng:MNEG_8049"/>
<dbReference type="EMBL" id="KK101706">
    <property type="protein sequence ID" value="KIY99910.1"/>
    <property type="molecule type" value="Genomic_DNA"/>
</dbReference>
<comment type="subcellular location">
    <subcellularLocation>
        <location evidence="1">Cytoplasm</location>
        <location evidence="1">Cytoskeleton</location>
        <location evidence="1">Cilium axoneme</location>
    </subcellularLocation>
</comment>
<evidence type="ECO:0000256" key="2">
    <source>
        <dbReference type="SAM" id="MobiDB-lite"/>
    </source>
</evidence>
<dbReference type="GO" id="GO:0031146">
    <property type="term" value="P:SCF-dependent proteasomal ubiquitin-dependent protein catabolic process"/>
    <property type="evidence" value="ECO:0007669"/>
    <property type="project" value="TreeGrafter"/>
</dbReference>
<dbReference type="SMART" id="SM00367">
    <property type="entry name" value="LRR_CC"/>
    <property type="match status" value="2"/>
</dbReference>
<dbReference type="RefSeq" id="XP_013898930.1">
    <property type="nucleotide sequence ID" value="XM_014043476.1"/>
</dbReference>
<accession>A0A0D2N0R4</accession>
<proteinExistence type="predicted"/>
<feature type="compositionally biased region" description="Pro residues" evidence="2">
    <location>
        <begin position="293"/>
        <end position="303"/>
    </location>
</feature>
<feature type="compositionally biased region" description="Gly residues" evidence="2">
    <location>
        <begin position="324"/>
        <end position="333"/>
    </location>
</feature>
<dbReference type="Proteomes" id="UP000054498">
    <property type="component" value="Unassembled WGS sequence"/>
</dbReference>
<dbReference type="InterPro" id="IPR006553">
    <property type="entry name" value="Leu-rich_rpt_Cys-con_subtyp"/>
</dbReference>
<dbReference type="GO" id="GO:0019005">
    <property type="term" value="C:SCF ubiquitin ligase complex"/>
    <property type="evidence" value="ECO:0007669"/>
    <property type="project" value="TreeGrafter"/>
</dbReference>
<feature type="region of interest" description="Disordered" evidence="2">
    <location>
        <begin position="286"/>
        <end position="305"/>
    </location>
</feature>
<gene>
    <name evidence="3" type="ORF">MNEG_8049</name>
</gene>
<dbReference type="SUPFAM" id="SSF52047">
    <property type="entry name" value="RNI-like"/>
    <property type="match status" value="1"/>
</dbReference>
<dbReference type="PANTHER" id="PTHR13318">
    <property type="entry name" value="PARTNER OF PAIRED, ISOFORM B-RELATED"/>
    <property type="match status" value="1"/>
</dbReference>
<feature type="compositionally biased region" description="Low complexity" evidence="2">
    <location>
        <begin position="334"/>
        <end position="352"/>
    </location>
</feature>
<feature type="region of interest" description="Disordered" evidence="2">
    <location>
        <begin position="313"/>
        <end position="356"/>
    </location>
</feature>
<dbReference type="OrthoDB" id="2153609at2759"/>
<sequence>MCRLAALSGRHVRSITLLDVNIRNRDLHIIALYCSGLQRLAVGGTASLPGTGVTAASPTDAGLDAVIFGCRDLQCLSLFRCPLVTDASLLNLAAAPQRLRALALHACGGVRAAGLAAFVRGGAAARLQTLEVAAAEEGAAGGGAAVFTDDVCAAVAAHCPALQALTLCEERLHRPALGAAALSALARALGPRLLHLDLNSIEAGDAFLGVLAGSCPNLLTLSLCDAAAGGAGVAAVAGKCPGLRQLRVAGRALHAWHLPAEQAPPGLTVSDLLDISGHCRHLTALEFTGVSPDPEPLEPPRPAQPRRLEEALNPRPVDPEGRGHGGLHGGAGSPGASASHSGAAAAPGATEPAPAPAPPLLAPALWGGLSRLALDWLRAEPGAVQGRLAAALAHCGALRHLSLAGYQGDVTELLAALSSAGAPLGSACLVHARVSDAALALLTSSFASSLVTLRLASCRAVTDQGLAELRKLPRLEMLDLYQVPSVSADAVAALVTAAPALSTLYLGHHTAASSRPAGADMHLAHVYAAAEARRRGGGARVWVMMRDLSNDETHQARAAARAAAVC</sequence>
<feature type="compositionally biased region" description="Basic and acidic residues" evidence="2">
    <location>
        <begin position="313"/>
        <end position="323"/>
    </location>
</feature>
<organism evidence="3 4">
    <name type="scientific">Monoraphidium neglectum</name>
    <dbReference type="NCBI Taxonomy" id="145388"/>
    <lineage>
        <taxon>Eukaryota</taxon>
        <taxon>Viridiplantae</taxon>
        <taxon>Chlorophyta</taxon>
        <taxon>core chlorophytes</taxon>
        <taxon>Chlorophyceae</taxon>
        <taxon>CS clade</taxon>
        <taxon>Sphaeropleales</taxon>
        <taxon>Selenastraceae</taxon>
        <taxon>Monoraphidium</taxon>
    </lineage>
</organism>